<dbReference type="PANTHER" id="PTHR47901:SF3">
    <property type="entry name" value="CASPASE-1"/>
    <property type="match status" value="1"/>
</dbReference>
<dbReference type="InterPro" id="IPR033139">
    <property type="entry name" value="Caspase_cys_AS"/>
</dbReference>
<dbReference type="GO" id="GO:0072557">
    <property type="term" value="C:IPAF inflammasome complex"/>
    <property type="evidence" value="ECO:0007669"/>
    <property type="project" value="TreeGrafter"/>
</dbReference>
<dbReference type="SUPFAM" id="SSF52129">
    <property type="entry name" value="Caspase-like"/>
    <property type="match status" value="1"/>
</dbReference>
<accession>A0A8C5YLW5</accession>
<dbReference type="SMART" id="SM00114">
    <property type="entry name" value="CARD"/>
    <property type="match status" value="1"/>
</dbReference>
<evidence type="ECO:0000256" key="5">
    <source>
        <dbReference type="ARBA" id="ARBA00022490"/>
    </source>
</evidence>
<dbReference type="InterPro" id="IPR011600">
    <property type="entry name" value="Pept_C14_caspase"/>
</dbReference>
<dbReference type="Ensembl" id="ENSMMMT00000001830.1">
    <property type="protein sequence ID" value="ENSMMMP00000001640.1"/>
    <property type="gene ID" value="ENSMMMG00000001357.1"/>
</dbReference>
<feature type="domain" description="Caspase family p10" evidence="23">
    <location>
        <begin position="297"/>
        <end position="381"/>
    </location>
</feature>
<dbReference type="GO" id="GO:0006954">
    <property type="term" value="P:inflammatory response"/>
    <property type="evidence" value="ECO:0007669"/>
    <property type="project" value="UniProtKB-ARBA"/>
</dbReference>
<dbReference type="GO" id="GO:0089720">
    <property type="term" value="F:caspase binding"/>
    <property type="evidence" value="ECO:0007669"/>
    <property type="project" value="TreeGrafter"/>
</dbReference>
<sequence length="383" mass="43777">PTDKRLKEKRKTFIISVSEDMLYTLLDDLLSEEVVNQEEAENVKKKNATTKDKARDLIDSVIPKGSCASQKLINYICKRDSSLAYKLGFSSGEIPRFYLKILNNLIHKTIDIYSVECDVLLYWSIVGRLNQIYPIKEKATRTRLALIICNTEFDSLPRRNGSEYDIQGMQRLLEDLGYTVVVERNLTARAMKRVLRDFAARLEHKSSDSTFLVFMSHGIFDAICGITHGDETQDVLPYDSIFQIFNNQNCSHLKDKPKVIIIQACRGGNTGEVWVSDSPAGSVDSSSRFSENPMHDGVHKAHVEKDFVAFCSSTPHNLSWRKKNGSIFITELINNIQEHSWYCHLTEIFMMVQRSFEIPGVKAQMPTIERQTLTKLFYLFPGN</sequence>
<protein>
    <recommendedName>
        <fullName evidence="16">Caspase-1</fullName>
        <ecNumber evidence="15">3.4.22.36</ecNumber>
    </recommendedName>
    <alternativeName>
        <fullName evidence="20">Interleukin-1 beta convertase</fullName>
    </alternativeName>
    <alternativeName>
        <fullName evidence="17">Interleukin-1 beta-converting enzyme</fullName>
    </alternativeName>
    <alternativeName>
        <fullName evidence="18 19">p45</fullName>
    </alternativeName>
</protein>
<reference evidence="26" key="1">
    <citation type="submission" date="2025-08" db="UniProtKB">
        <authorList>
            <consortium name="Ensembl"/>
        </authorList>
    </citation>
    <scope>IDENTIFICATION</scope>
</reference>
<evidence type="ECO:0000259" key="25">
    <source>
        <dbReference type="PROSITE" id="PS50209"/>
    </source>
</evidence>
<feature type="domain" description="Caspase family p20" evidence="24">
    <location>
        <begin position="141"/>
        <end position="269"/>
    </location>
</feature>
<keyword evidence="8" id="KW-0378">Hydrolase</keyword>
<dbReference type="InterPro" id="IPR015917">
    <property type="entry name" value="Pept_C14A"/>
</dbReference>
<dbReference type="InterPro" id="IPR016129">
    <property type="entry name" value="Caspase_his_AS"/>
</dbReference>
<evidence type="ECO:0000256" key="22">
    <source>
        <dbReference type="RuleBase" id="RU003971"/>
    </source>
</evidence>
<dbReference type="GO" id="GO:0005886">
    <property type="term" value="C:plasma membrane"/>
    <property type="evidence" value="ECO:0007669"/>
    <property type="project" value="UniProtKB-SubCell"/>
</dbReference>
<dbReference type="SUPFAM" id="SSF47986">
    <property type="entry name" value="DEATH domain"/>
    <property type="match status" value="1"/>
</dbReference>
<dbReference type="GO" id="GO:0032731">
    <property type="term" value="P:positive regulation of interleukin-1 beta production"/>
    <property type="evidence" value="ECO:0007669"/>
    <property type="project" value="UniProtKB-ARBA"/>
</dbReference>
<evidence type="ECO:0000256" key="16">
    <source>
        <dbReference type="ARBA" id="ARBA00068181"/>
    </source>
</evidence>
<dbReference type="GO" id="GO:0006915">
    <property type="term" value="P:apoptotic process"/>
    <property type="evidence" value="ECO:0007669"/>
    <property type="project" value="UniProtKB-KW"/>
</dbReference>
<dbReference type="GO" id="GO:0097169">
    <property type="term" value="C:AIM2 inflammasome complex"/>
    <property type="evidence" value="ECO:0007669"/>
    <property type="project" value="TreeGrafter"/>
</dbReference>
<evidence type="ECO:0000256" key="20">
    <source>
        <dbReference type="ARBA" id="ARBA00081790"/>
    </source>
</evidence>
<evidence type="ECO:0000256" key="8">
    <source>
        <dbReference type="ARBA" id="ARBA00022801"/>
    </source>
</evidence>
<dbReference type="PROSITE" id="PS01122">
    <property type="entry name" value="CASPASE_CYS"/>
    <property type="match status" value="1"/>
</dbReference>
<evidence type="ECO:0000256" key="12">
    <source>
        <dbReference type="ARBA" id="ARBA00023145"/>
    </source>
</evidence>
<evidence type="ECO:0000259" key="24">
    <source>
        <dbReference type="PROSITE" id="PS50208"/>
    </source>
</evidence>
<dbReference type="InterPro" id="IPR011029">
    <property type="entry name" value="DEATH-like_dom_sf"/>
</dbReference>
<comment type="subcellular location">
    <subcellularLocation>
        <location evidence="1">Cell membrane</location>
    </subcellularLocation>
    <subcellularLocation>
        <location evidence="2">Cytoplasm</location>
    </subcellularLocation>
</comment>
<comment type="subunit">
    <text evidence="14">Heterotetramer that consists of two anti-parallel arranged heterodimers, each one formed by a 20 kDa (Caspase-1 subunit p20) and a 10 kDa (Caspase-1 subunit p10) subunit.</text>
</comment>
<dbReference type="PRINTS" id="PR00376">
    <property type="entry name" value="IL1BCENZYME"/>
</dbReference>
<dbReference type="PIRSF" id="PIRSF038001">
    <property type="entry name" value="Caspase_ICE"/>
    <property type="match status" value="1"/>
</dbReference>
<dbReference type="GeneTree" id="ENSGT00940000162428"/>
<reference evidence="26" key="2">
    <citation type="submission" date="2025-09" db="UniProtKB">
        <authorList>
            <consortium name="Ensembl"/>
        </authorList>
    </citation>
    <scope>IDENTIFICATION</scope>
</reference>
<evidence type="ECO:0000256" key="3">
    <source>
        <dbReference type="ARBA" id="ARBA00010134"/>
    </source>
</evidence>
<dbReference type="GO" id="GO:0042981">
    <property type="term" value="P:regulation of apoptotic process"/>
    <property type="evidence" value="ECO:0007669"/>
    <property type="project" value="InterPro"/>
</dbReference>
<dbReference type="GO" id="GO:0004197">
    <property type="term" value="F:cysteine-type endopeptidase activity"/>
    <property type="evidence" value="ECO:0007669"/>
    <property type="project" value="InterPro"/>
</dbReference>
<keyword evidence="6" id="KW-0645">Protease</keyword>
<evidence type="ECO:0000256" key="13">
    <source>
        <dbReference type="ARBA" id="ARBA00050375"/>
    </source>
</evidence>
<evidence type="ECO:0000256" key="4">
    <source>
        <dbReference type="ARBA" id="ARBA00022475"/>
    </source>
</evidence>
<evidence type="ECO:0000259" key="23">
    <source>
        <dbReference type="PROSITE" id="PS50207"/>
    </source>
</evidence>
<dbReference type="InterPro" id="IPR002398">
    <property type="entry name" value="Pept_C14"/>
</dbReference>
<keyword evidence="5" id="KW-0963">Cytoplasm</keyword>
<evidence type="ECO:0000256" key="6">
    <source>
        <dbReference type="ARBA" id="ARBA00022670"/>
    </source>
</evidence>
<dbReference type="GO" id="GO:0032496">
    <property type="term" value="P:response to lipopolysaccharide"/>
    <property type="evidence" value="ECO:0007669"/>
    <property type="project" value="UniProtKB-ARBA"/>
</dbReference>
<dbReference type="PROSITE" id="PS50209">
    <property type="entry name" value="CARD"/>
    <property type="match status" value="1"/>
</dbReference>
<dbReference type="SMART" id="SM00115">
    <property type="entry name" value="CASc"/>
    <property type="match status" value="1"/>
</dbReference>
<dbReference type="Pfam" id="PF00619">
    <property type="entry name" value="CARD"/>
    <property type="match status" value="1"/>
</dbReference>
<organism evidence="26 27">
    <name type="scientific">Marmota marmota marmota</name>
    <name type="common">Alpine marmot</name>
    <dbReference type="NCBI Taxonomy" id="9994"/>
    <lineage>
        <taxon>Eukaryota</taxon>
        <taxon>Metazoa</taxon>
        <taxon>Chordata</taxon>
        <taxon>Craniata</taxon>
        <taxon>Vertebrata</taxon>
        <taxon>Euteleostomi</taxon>
        <taxon>Mammalia</taxon>
        <taxon>Eutheria</taxon>
        <taxon>Euarchontoglires</taxon>
        <taxon>Glires</taxon>
        <taxon>Rodentia</taxon>
        <taxon>Sciuromorpha</taxon>
        <taxon>Sciuridae</taxon>
        <taxon>Xerinae</taxon>
        <taxon>Marmotini</taxon>
        <taxon>Marmota</taxon>
    </lineage>
</organism>
<dbReference type="Pfam" id="PF00656">
    <property type="entry name" value="Peptidase_C14"/>
    <property type="match status" value="1"/>
</dbReference>
<evidence type="ECO:0000256" key="1">
    <source>
        <dbReference type="ARBA" id="ARBA00004236"/>
    </source>
</evidence>
<dbReference type="PROSITE" id="PS01121">
    <property type="entry name" value="CASPASE_HIS"/>
    <property type="match status" value="1"/>
</dbReference>
<keyword evidence="27" id="KW-1185">Reference proteome</keyword>
<dbReference type="PROSITE" id="PS50208">
    <property type="entry name" value="CASPASE_P20"/>
    <property type="match status" value="1"/>
</dbReference>
<dbReference type="GO" id="GO:0050727">
    <property type="term" value="P:regulation of inflammatory response"/>
    <property type="evidence" value="ECO:0007669"/>
    <property type="project" value="TreeGrafter"/>
</dbReference>
<feature type="domain" description="CARD" evidence="25">
    <location>
        <begin position="1"/>
        <end position="91"/>
    </location>
</feature>
<dbReference type="InterPro" id="IPR001309">
    <property type="entry name" value="Pept_C14_p20"/>
</dbReference>
<dbReference type="InterPro" id="IPR029030">
    <property type="entry name" value="Caspase-like_dom_sf"/>
</dbReference>
<keyword evidence="10" id="KW-0832">Ubl conjugation</keyword>
<dbReference type="AlphaFoldDB" id="A0A8C5YLW5"/>
<evidence type="ECO:0000256" key="21">
    <source>
        <dbReference type="PIRSR" id="PIRSR038001-1"/>
    </source>
</evidence>
<name>A0A8C5YLW5_MARMA</name>
<evidence type="ECO:0000256" key="10">
    <source>
        <dbReference type="ARBA" id="ARBA00022843"/>
    </source>
</evidence>
<proteinExistence type="inferred from homology"/>
<keyword evidence="12" id="KW-0865">Zymogen</keyword>
<evidence type="ECO:0000256" key="11">
    <source>
        <dbReference type="ARBA" id="ARBA00023136"/>
    </source>
</evidence>
<evidence type="ECO:0000256" key="17">
    <source>
        <dbReference type="ARBA" id="ARBA00078083"/>
    </source>
</evidence>
<feature type="active site" evidence="21">
    <location>
        <position position="265"/>
    </location>
</feature>
<comment type="catalytic activity">
    <reaction evidence="13">
        <text>Strict requirement for an Asp residue at position P1 and has a preferred cleavage sequence of Tyr-Val-Ala-Asp-|-.</text>
        <dbReference type="EC" id="3.4.22.36"/>
    </reaction>
</comment>
<dbReference type="Gene3D" id="3.40.50.1460">
    <property type="match status" value="1"/>
</dbReference>
<dbReference type="PROSITE" id="PS50207">
    <property type="entry name" value="CASPASE_P10"/>
    <property type="match status" value="1"/>
</dbReference>
<evidence type="ECO:0000256" key="19">
    <source>
        <dbReference type="ARBA" id="ARBA00081401"/>
    </source>
</evidence>
<feature type="active site" evidence="21">
    <location>
        <position position="217"/>
    </location>
</feature>
<dbReference type="InterPro" id="IPR002138">
    <property type="entry name" value="Pept_C14_p10"/>
</dbReference>
<keyword evidence="7" id="KW-0053">Apoptosis</keyword>
<evidence type="ECO:0000256" key="2">
    <source>
        <dbReference type="ARBA" id="ARBA00004496"/>
    </source>
</evidence>
<dbReference type="PANTHER" id="PTHR47901">
    <property type="entry name" value="CASPASE RECRUITMENT DOMAIN-CONTAINING PROTEIN 18"/>
    <property type="match status" value="1"/>
</dbReference>
<evidence type="ECO:0000313" key="26">
    <source>
        <dbReference type="Ensembl" id="ENSMMMP00000001640.1"/>
    </source>
</evidence>
<evidence type="ECO:0000313" key="27">
    <source>
        <dbReference type="Proteomes" id="UP000694407"/>
    </source>
</evidence>
<dbReference type="CDD" id="cd08325">
    <property type="entry name" value="CARD_CASP1-like"/>
    <property type="match status" value="1"/>
</dbReference>
<dbReference type="FunFam" id="1.10.533.10:FF:000031">
    <property type="entry name" value="Caspase 1, isoform CRA_b"/>
    <property type="match status" value="1"/>
</dbReference>
<keyword evidence="9" id="KW-0788">Thiol protease</keyword>
<dbReference type="GO" id="GO:0006508">
    <property type="term" value="P:proteolysis"/>
    <property type="evidence" value="ECO:0007669"/>
    <property type="project" value="UniProtKB-KW"/>
</dbReference>
<dbReference type="EC" id="3.4.22.36" evidence="15"/>
<evidence type="ECO:0000256" key="15">
    <source>
        <dbReference type="ARBA" id="ARBA00066470"/>
    </source>
</evidence>
<dbReference type="Proteomes" id="UP000694407">
    <property type="component" value="Unplaced"/>
</dbReference>
<dbReference type="Gene3D" id="1.10.533.10">
    <property type="entry name" value="Death Domain, Fas"/>
    <property type="match status" value="1"/>
</dbReference>
<dbReference type="GO" id="GO:0072559">
    <property type="term" value="C:NLRP3 inflammasome complex"/>
    <property type="evidence" value="ECO:0007669"/>
    <property type="project" value="TreeGrafter"/>
</dbReference>
<evidence type="ECO:0000256" key="18">
    <source>
        <dbReference type="ARBA" id="ARBA00080846"/>
    </source>
</evidence>
<evidence type="ECO:0000256" key="7">
    <source>
        <dbReference type="ARBA" id="ARBA00022703"/>
    </source>
</evidence>
<comment type="similarity">
    <text evidence="3 22">Belongs to the peptidase C14A family.</text>
</comment>
<dbReference type="InterPro" id="IPR001315">
    <property type="entry name" value="CARD"/>
</dbReference>
<keyword evidence="11" id="KW-0472">Membrane</keyword>
<evidence type="ECO:0000256" key="14">
    <source>
        <dbReference type="ARBA" id="ARBA00063591"/>
    </source>
</evidence>
<dbReference type="CDD" id="cd00032">
    <property type="entry name" value="CASc"/>
    <property type="match status" value="1"/>
</dbReference>
<dbReference type="FunFam" id="3.40.50.1460:FF:000007">
    <property type="entry name" value="Caspase-1"/>
    <property type="match status" value="1"/>
</dbReference>
<keyword evidence="4" id="KW-1003">Cell membrane</keyword>
<evidence type="ECO:0000256" key="9">
    <source>
        <dbReference type="ARBA" id="ARBA00022807"/>
    </source>
</evidence>